<evidence type="ECO:0000259" key="2">
    <source>
        <dbReference type="Pfam" id="PF09335"/>
    </source>
</evidence>
<dbReference type="PANTHER" id="PTHR42709">
    <property type="entry name" value="ALKALINE PHOSPHATASE LIKE PROTEIN"/>
    <property type="match status" value="1"/>
</dbReference>
<dbReference type="Pfam" id="PF09335">
    <property type="entry name" value="VTT_dom"/>
    <property type="match status" value="1"/>
</dbReference>
<dbReference type="AlphaFoldDB" id="A0A644U0W5"/>
<evidence type="ECO:0000256" key="1">
    <source>
        <dbReference type="SAM" id="Phobius"/>
    </source>
</evidence>
<dbReference type="PANTHER" id="PTHR42709:SF4">
    <property type="entry name" value="INNER MEMBRANE PROTEIN YQAA"/>
    <property type="match status" value="1"/>
</dbReference>
<comment type="caution">
    <text evidence="3">The sequence shown here is derived from an EMBL/GenBank/DDBJ whole genome shotgun (WGS) entry which is preliminary data.</text>
</comment>
<keyword evidence="1" id="KW-1133">Transmembrane helix</keyword>
<gene>
    <name evidence="3" type="primary">yqaA_2</name>
    <name evidence="3" type="ORF">SDC9_18656</name>
</gene>
<evidence type="ECO:0000313" key="3">
    <source>
        <dbReference type="EMBL" id="MPL72863.1"/>
    </source>
</evidence>
<keyword evidence="1" id="KW-0812">Transmembrane</keyword>
<dbReference type="InterPro" id="IPR032816">
    <property type="entry name" value="VTT_dom"/>
</dbReference>
<feature type="transmembrane region" description="Helical" evidence="1">
    <location>
        <begin position="28"/>
        <end position="48"/>
    </location>
</feature>
<dbReference type="EMBL" id="VSSQ01000068">
    <property type="protein sequence ID" value="MPL72863.1"/>
    <property type="molecule type" value="Genomic_DNA"/>
</dbReference>
<keyword evidence="1" id="KW-0472">Membrane</keyword>
<dbReference type="InterPro" id="IPR051311">
    <property type="entry name" value="DedA_domain"/>
</dbReference>
<proteinExistence type="predicted"/>
<feature type="domain" description="VTT" evidence="2">
    <location>
        <begin position="25"/>
        <end position="137"/>
    </location>
</feature>
<protein>
    <submittedName>
        <fullName evidence="3">Inner membrane protein YqaA</fullName>
    </submittedName>
</protein>
<organism evidence="3">
    <name type="scientific">bioreactor metagenome</name>
    <dbReference type="NCBI Taxonomy" id="1076179"/>
    <lineage>
        <taxon>unclassified sequences</taxon>
        <taxon>metagenomes</taxon>
        <taxon>ecological metagenomes</taxon>
    </lineage>
</organism>
<feature type="transmembrane region" description="Helical" evidence="1">
    <location>
        <begin position="90"/>
        <end position="112"/>
    </location>
</feature>
<accession>A0A644U0W5</accession>
<name>A0A644U0W5_9ZZZZ</name>
<reference evidence="3" key="1">
    <citation type="submission" date="2019-08" db="EMBL/GenBank/DDBJ databases">
        <authorList>
            <person name="Kucharzyk K."/>
            <person name="Murdoch R.W."/>
            <person name="Higgins S."/>
            <person name="Loffler F."/>
        </authorList>
    </citation>
    <scope>NUCLEOTIDE SEQUENCE</scope>
</reference>
<sequence>MFVNLGYWGLFLASFLSSTIVPMSSEVALVTLIALGLNPIWCVLIATLGNSLGGMTSYGLGYLGKWEWLEKYFRTPKEKVEKFQNKIQRWGPIIGLFAWLPFVGDLLAIGLGFMKLNPWLSCLYMAIGRLIRFSIVGGIMQLF</sequence>
<feature type="transmembrane region" description="Helical" evidence="1">
    <location>
        <begin position="118"/>
        <end position="140"/>
    </location>
</feature>